<keyword evidence="1" id="KW-0479">Metal-binding</keyword>
<reference evidence="4" key="1">
    <citation type="submission" date="2016-10" db="EMBL/GenBank/DDBJ databases">
        <authorList>
            <person name="Varghese N."/>
            <person name="Submissions S."/>
        </authorList>
    </citation>
    <scope>NUCLEOTIDE SEQUENCE [LARGE SCALE GENOMIC DNA]</scope>
    <source>
        <strain evidence="4">DSM 44718</strain>
    </source>
</reference>
<accession>A0A1H3TR95</accession>
<proteinExistence type="predicted"/>
<dbReference type="Pfam" id="PF07883">
    <property type="entry name" value="Cupin_2"/>
    <property type="match status" value="2"/>
</dbReference>
<dbReference type="Gene3D" id="2.60.120.10">
    <property type="entry name" value="Jelly Rolls"/>
    <property type="match status" value="2"/>
</dbReference>
<evidence type="ECO:0000256" key="1">
    <source>
        <dbReference type="ARBA" id="ARBA00022723"/>
    </source>
</evidence>
<dbReference type="InterPro" id="IPR011051">
    <property type="entry name" value="RmlC_Cupin_sf"/>
</dbReference>
<protein>
    <submittedName>
        <fullName evidence="3">Cupin domain-containing protein</fullName>
    </submittedName>
</protein>
<dbReference type="GO" id="GO:0046872">
    <property type="term" value="F:metal ion binding"/>
    <property type="evidence" value="ECO:0007669"/>
    <property type="project" value="UniProtKB-KW"/>
</dbReference>
<dbReference type="AlphaFoldDB" id="A0A1H3TR95"/>
<dbReference type="STRING" id="137265.SAMN05421684_6117"/>
<dbReference type="RefSeq" id="WP_090800032.1">
    <property type="nucleotide sequence ID" value="NZ_BOND01000001.1"/>
</dbReference>
<evidence type="ECO:0000259" key="2">
    <source>
        <dbReference type="Pfam" id="PF07883"/>
    </source>
</evidence>
<dbReference type="SUPFAM" id="SSF51182">
    <property type="entry name" value="RmlC-like cupins"/>
    <property type="match status" value="1"/>
</dbReference>
<dbReference type="InterPro" id="IPR051610">
    <property type="entry name" value="GPI/OXD"/>
</dbReference>
<dbReference type="EMBL" id="FNQB01000003">
    <property type="protein sequence ID" value="SDZ51859.1"/>
    <property type="molecule type" value="Genomic_DNA"/>
</dbReference>
<feature type="domain" description="Cupin type-2" evidence="2">
    <location>
        <begin position="203"/>
        <end position="269"/>
    </location>
</feature>
<sequence>MSDRHVVMRASEAVFAAPADARGSTGLTRWTIAAEGSPGALHTEFSVCALEPGGSVATAVQSYEECFYVLEGSPVLQTADGATRLVPGDYGLLPVGVAHAWRNDGPPARFAQMRATQPRAAYGHDVFDVAELPRSEAVPVDVRDPRTRSFGHIEPINMEVDKQRQELLALSASMRTALLVYSGITVKMMVDSDLGADLTTMFMVQYEPAGVAGPHDHPFEETYLFLEGEAEAVFDGRTYLLRAGDAAFAGVGCVHGFRNVGAGPVRWLETQAPQPPGRHSYRFVRDWDYLNSLKGS</sequence>
<dbReference type="PANTHER" id="PTHR35848">
    <property type="entry name" value="OXALATE-BINDING PROTEIN"/>
    <property type="match status" value="1"/>
</dbReference>
<dbReference type="InterPro" id="IPR013096">
    <property type="entry name" value="Cupin_2"/>
</dbReference>
<dbReference type="OrthoDB" id="5114244at2"/>
<keyword evidence="4" id="KW-1185">Reference proteome</keyword>
<evidence type="ECO:0000313" key="4">
    <source>
        <dbReference type="Proteomes" id="UP000199632"/>
    </source>
</evidence>
<dbReference type="InterPro" id="IPR014710">
    <property type="entry name" value="RmlC-like_jellyroll"/>
</dbReference>
<organism evidence="3 4">
    <name type="scientific">Asanoa ishikariensis</name>
    <dbReference type="NCBI Taxonomy" id="137265"/>
    <lineage>
        <taxon>Bacteria</taxon>
        <taxon>Bacillati</taxon>
        <taxon>Actinomycetota</taxon>
        <taxon>Actinomycetes</taxon>
        <taxon>Micromonosporales</taxon>
        <taxon>Micromonosporaceae</taxon>
        <taxon>Asanoa</taxon>
    </lineage>
</organism>
<evidence type="ECO:0000313" key="3">
    <source>
        <dbReference type="EMBL" id="SDZ51859.1"/>
    </source>
</evidence>
<name>A0A1H3TR95_9ACTN</name>
<feature type="domain" description="Cupin type-2" evidence="2">
    <location>
        <begin position="47"/>
        <end position="106"/>
    </location>
</feature>
<dbReference type="Proteomes" id="UP000199632">
    <property type="component" value="Unassembled WGS sequence"/>
</dbReference>
<gene>
    <name evidence="3" type="ORF">SAMN05421684_6117</name>
</gene>